<comment type="caution">
    <text evidence="1">The sequence shown here is derived from an EMBL/GenBank/DDBJ whole genome shotgun (WGS) entry which is preliminary data.</text>
</comment>
<evidence type="ECO:0000313" key="1">
    <source>
        <dbReference type="EMBL" id="MFG3817028.1"/>
    </source>
</evidence>
<keyword evidence="2" id="KW-1185">Reference proteome</keyword>
<accession>A0ABW7C847</accession>
<protein>
    <submittedName>
        <fullName evidence="1">Uncharacterized protein</fullName>
    </submittedName>
</protein>
<dbReference type="EMBL" id="JAZAQF010000028">
    <property type="protein sequence ID" value="MFG3817028.1"/>
    <property type="molecule type" value="Genomic_DNA"/>
</dbReference>
<reference evidence="2" key="1">
    <citation type="journal article" date="2024" name="Algal Res.">
        <title>Biochemical, toxicological and genomic investigation of a high-biomass producing Limnothrix strain isolated from Italian shallow drinking water reservoir.</title>
        <authorList>
            <person name="Simonazzi M."/>
            <person name="Shishido T.K."/>
            <person name="Delbaje E."/>
            <person name="Wahlsten M."/>
            <person name="Fewer D.P."/>
            <person name="Sivonen K."/>
            <person name="Pezzolesi L."/>
            <person name="Pistocchi R."/>
        </authorList>
    </citation>
    <scope>NUCLEOTIDE SEQUENCE [LARGE SCALE GENOMIC DNA]</scope>
    <source>
        <strain evidence="2">LRLZ20PSL1</strain>
    </source>
</reference>
<evidence type="ECO:0000313" key="2">
    <source>
        <dbReference type="Proteomes" id="UP001604335"/>
    </source>
</evidence>
<name>A0ABW7C847_9CYAN</name>
<sequence length="40" mass="4325">MGIDLQFAESIAPFLGAPVLLLRHRGEQAEMSVLESLAVD</sequence>
<proteinExistence type="predicted"/>
<gene>
    <name evidence="1" type="ORF">VPK24_05220</name>
</gene>
<dbReference type="RefSeq" id="WP_393011051.1">
    <property type="nucleotide sequence ID" value="NZ_JAZAQF010000028.1"/>
</dbReference>
<dbReference type="Proteomes" id="UP001604335">
    <property type="component" value="Unassembled WGS sequence"/>
</dbReference>
<organism evidence="1 2">
    <name type="scientific">Limnothrix redekei LRLZ20PSL1</name>
    <dbReference type="NCBI Taxonomy" id="3112953"/>
    <lineage>
        <taxon>Bacteria</taxon>
        <taxon>Bacillati</taxon>
        <taxon>Cyanobacteriota</taxon>
        <taxon>Cyanophyceae</taxon>
        <taxon>Pseudanabaenales</taxon>
        <taxon>Pseudanabaenaceae</taxon>
        <taxon>Limnothrix</taxon>
    </lineage>
</organism>